<comment type="similarity">
    <text evidence="1 2">Belongs to the small heat shock protein (HSP20) family.</text>
</comment>
<dbReference type="KEGG" id="eaj:Q3M24_07395"/>
<dbReference type="AlphaFoldDB" id="A0AAU8LZ98"/>
<evidence type="ECO:0000256" key="2">
    <source>
        <dbReference type="RuleBase" id="RU003616"/>
    </source>
</evidence>
<gene>
    <name evidence="5" type="ORF">Q3M24_07395</name>
</gene>
<evidence type="ECO:0000313" key="5">
    <source>
        <dbReference type="EMBL" id="XCN74559.1"/>
    </source>
</evidence>
<dbReference type="InterPro" id="IPR002068">
    <property type="entry name" value="A-crystallin/Hsp20_dom"/>
</dbReference>
<dbReference type="InterPro" id="IPR031107">
    <property type="entry name" value="Small_HSP"/>
</dbReference>
<evidence type="ECO:0000256" key="1">
    <source>
        <dbReference type="PROSITE-ProRule" id="PRU00285"/>
    </source>
</evidence>
<dbReference type="EMBL" id="CP159373">
    <property type="protein sequence ID" value="XCN74559.1"/>
    <property type="molecule type" value="Genomic_DNA"/>
</dbReference>
<organism evidence="5">
    <name type="scientific">Candidatus Electrothrix aestuarii</name>
    <dbReference type="NCBI Taxonomy" id="3062594"/>
    <lineage>
        <taxon>Bacteria</taxon>
        <taxon>Pseudomonadati</taxon>
        <taxon>Thermodesulfobacteriota</taxon>
        <taxon>Desulfobulbia</taxon>
        <taxon>Desulfobulbales</taxon>
        <taxon>Desulfobulbaceae</taxon>
        <taxon>Candidatus Electrothrix</taxon>
    </lineage>
</organism>
<reference evidence="5" key="1">
    <citation type="journal article" date="2024" name="Syst. Appl. Microbiol.">
        <title>First single-strain enrichments of Electrothrix cable bacteria, description of E. aestuarii sp. nov. and E. rattekaaiensis sp. nov., and proposal of a cable bacteria taxonomy following the rules of the SeqCode.</title>
        <authorList>
            <person name="Plum-Jensen L.E."/>
            <person name="Schramm A."/>
            <person name="Marshall I.P.G."/>
        </authorList>
    </citation>
    <scope>NUCLEOTIDE SEQUENCE</scope>
    <source>
        <strain evidence="5">Rat1</strain>
    </source>
</reference>
<feature type="domain" description="SHSP" evidence="4">
    <location>
        <begin position="124"/>
        <end position="239"/>
    </location>
</feature>
<accession>A0AAU8LZ98</accession>
<name>A0AAU8LZ98_9BACT</name>
<dbReference type="Pfam" id="PF00011">
    <property type="entry name" value="HSP20"/>
    <property type="match status" value="1"/>
</dbReference>
<dbReference type="PROSITE" id="PS01031">
    <property type="entry name" value="SHSP"/>
    <property type="match status" value="1"/>
</dbReference>
<dbReference type="SUPFAM" id="SSF49764">
    <property type="entry name" value="HSP20-like chaperones"/>
    <property type="match status" value="1"/>
</dbReference>
<evidence type="ECO:0000256" key="3">
    <source>
        <dbReference type="SAM" id="MobiDB-lite"/>
    </source>
</evidence>
<dbReference type="CDD" id="cd06464">
    <property type="entry name" value="ACD_sHsps-like"/>
    <property type="match status" value="1"/>
</dbReference>
<protein>
    <submittedName>
        <fullName evidence="5">Hsp20/alpha crystallin family protein</fullName>
    </submittedName>
</protein>
<dbReference type="Gene3D" id="2.60.40.790">
    <property type="match status" value="1"/>
</dbReference>
<sequence length="239" mass="27517">MNGRMQTKVLVLTGIMALNLFLPITPLSYAAGSANSPDVISKELKSNKSDQKSEEKNWSPWNWFRKEEEKSGSKVPIQRKDDKEDQDDLAGPLQDFHRDINRLFDQTFRDFGFSAFDFDQPFMHTSNGVLRPVTDLAATDKEYTITVEVPGADKDDIKIEVANNVMTIRGEKKQKKEEKQKDFYRQERFYGSFQRVLSLPEDADQNDIKANFYQGVLTVTMPRKDMPKPNVKEIEIHSS</sequence>
<dbReference type="InterPro" id="IPR008978">
    <property type="entry name" value="HSP20-like_chaperone"/>
</dbReference>
<evidence type="ECO:0000259" key="4">
    <source>
        <dbReference type="PROSITE" id="PS01031"/>
    </source>
</evidence>
<feature type="compositionally biased region" description="Basic and acidic residues" evidence="3">
    <location>
        <begin position="67"/>
        <end position="83"/>
    </location>
</feature>
<reference evidence="5" key="2">
    <citation type="submission" date="2024-06" db="EMBL/GenBank/DDBJ databases">
        <authorList>
            <person name="Plum-Jensen L.E."/>
            <person name="Schramm A."/>
            <person name="Marshall I.P.G."/>
        </authorList>
    </citation>
    <scope>NUCLEOTIDE SEQUENCE</scope>
    <source>
        <strain evidence="5">Rat1</strain>
    </source>
</reference>
<feature type="region of interest" description="Disordered" evidence="3">
    <location>
        <begin position="67"/>
        <end position="92"/>
    </location>
</feature>
<proteinExistence type="inferred from homology"/>
<dbReference type="PANTHER" id="PTHR11527">
    <property type="entry name" value="HEAT-SHOCK PROTEIN 20 FAMILY MEMBER"/>
    <property type="match status" value="1"/>
</dbReference>